<dbReference type="SUPFAM" id="SSF56059">
    <property type="entry name" value="Glutathione synthetase ATP-binding domain-like"/>
    <property type="match status" value="1"/>
</dbReference>
<keyword evidence="11" id="KW-0067">ATP-binding</keyword>
<evidence type="ECO:0000256" key="3">
    <source>
        <dbReference type="ARBA" id="ARBA00004742"/>
    </source>
</evidence>
<comment type="similarity">
    <text evidence="4">Belongs to the PEP-utilizing enzyme family.</text>
</comment>
<keyword evidence="7" id="KW-0808">Transferase</keyword>
<comment type="function">
    <text evidence="2">Catalyzes the phosphorylation of pyruvate to phosphoenolpyruvate.</text>
</comment>
<dbReference type="Pfam" id="PF01326">
    <property type="entry name" value="PPDK_N"/>
    <property type="match status" value="1"/>
</dbReference>
<dbReference type="InterPro" id="IPR013815">
    <property type="entry name" value="ATP_grasp_subdomain_1"/>
</dbReference>
<comment type="catalytic activity">
    <reaction evidence="14">
        <text>pyruvate + ATP + H2O = phosphoenolpyruvate + AMP + phosphate + 2 H(+)</text>
        <dbReference type="Rhea" id="RHEA:11364"/>
        <dbReference type="ChEBI" id="CHEBI:15361"/>
        <dbReference type="ChEBI" id="CHEBI:15377"/>
        <dbReference type="ChEBI" id="CHEBI:15378"/>
        <dbReference type="ChEBI" id="CHEBI:30616"/>
        <dbReference type="ChEBI" id="CHEBI:43474"/>
        <dbReference type="ChEBI" id="CHEBI:58702"/>
        <dbReference type="ChEBI" id="CHEBI:456215"/>
        <dbReference type="EC" id="2.7.9.2"/>
    </reaction>
</comment>
<organism evidence="16 17">
    <name type="scientific">Tichowtungia aerotolerans</name>
    <dbReference type="NCBI Taxonomy" id="2697043"/>
    <lineage>
        <taxon>Bacteria</taxon>
        <taxon>Pseudomonadati</taxon>
        <taxon>Kiritimatiellota</taxon>
        <taxon>Tichowtungiia</taxon>
        <taxon>Tichowtungiales</taxon>
        <taxon>Tichowtungiaceae</taxon>
        <taxon>Tichowtungia</taxon>
    </lineage>
</organism>
<accession>A0A6P1M5P4</accession>
<evidence type="ECO:0000256" key="13">
    <source>
        <dbReference type="ARBA" id="ARBA00033470"/>
    </source>
</evidence>
<keyword evidence="9" id="KW-0547">Nucleotide-binding</keyword>
<evidence type="ECO:0000256" key="9">
    <source>
        <dbReference type="ARBA" id="ARBA00022741"/>
    </source>
</evidence>
<keyword evidence="16" id="KW-0670">Pyruvate</keyword>
<dbReference type="Gene3D" id="3.30.470.20">
    <property type="entry name" value="ATP-grasp fold, B domain"/>
    <property type="match status" value="1"/>
</dbReference>
<dbReference type="EC" id="2.7.9.2" evidence="5"/>
<comment type="cofactor">
    <cofactor evidence="1">
        <name>Mg(2+)</name>
        <dbReference type="ChEBI" id="CHEBI:18420"/>
    </cofactor>
</comment>
<evidence type="ECO:0000256" key="10">
    <source>
        <dbReference type="ARBA" id="ARBA00022777"/>
    </source>
</evidence>
<protein>
    <recommendedName>
        <fullName evidence="6">Phosphoenolpyruvate synthase</fullName>
        <ecNumber evidence="5">2.7.9.2</ecNumber>
    </recommendedName>
    <alternativeName>
        <fullName evidence="13">Pyruvate, water dikinase</fullName>
    </alternativeName>
</protein>
<reference evidence="16 17" key="1">
    <citation type="submission" date="2020-01" db="EMBL/GenBank/DDBJ databases">
        <title>Ponticoccus aerotolerans gen. nov., sp. nov., an anaerobic bacterium and proposal of Ponticoccusceae fam. nov., Ponticoccusles ord. nov. and Ponticoccuse classis nov. in the phylum Kiritimatiellaeota.</title>
        <authorList>
            <person name="Zhou L.Y."/>
            <person name="Du Z.J."/>
        </authorList>
    </citation>
    <scope>NUCLEOTIDE SEQUENCE [LARGE SCALE GENOMIC DNA]</scope>
    <source>
        <strain evidence="16 17">S-5007</strain>
    </source>
</reference>
<evidence type="ECO:0000256" key="11">
    <source>
        <dbReference type="ARBA" id="ARBA00022840"/>
    </source>
</evidence>
<keyword evidence="10 16" id="KW-0418">Kinase</keyword>
<dbReference type="AlphaFoldDB" id="A0A6P1M5P4"/>
<evidence type="ECO:0000256" key="14">
    <source>
        <dbReference type="ARBA" id="ARBA00047700"/>
    </source>
</evidence>
<dbReference type="InterPro" id="IPR006319">
    <property type="entry name" value="PEP_synth"/>
</dbReference>
<comment type="pathway">
    <text evidence="3">Carbohydrate biosynthesis; gluconeogenesis.</text>
</comment>
<dbReference type="RefSeq" id="WP_160628544.1">
    <property type="nucleotide sequence ID" value="NZ_CP047593.1"/>
</dbReference>
<evidence type="ECO:0000313" key="17">
    <source>
        <dbReference type="Proteomes" id="UP000464954"/>
    </source>
</evidence>
<keyword evidence="12" id="KW-0460">Magnesium</keyword>
<evidence type="ECO:0000256" key="2">
    <source>
        <dbReference type="ARBA" id="ARBA00002988"/>
    </source>
</evidence>
<dbReference type="InterPro" id="IPR002192">
    <property type="entry name" value="PPDK_AMP/ATP-bd"/>
</dbReference>
<gene>
    <name evidence="16" type="ORF">GT409_07820</name>
</gene>
<dbReference type="EMBL" id="CP047593">
    <property type="protein sequence ID" value="QHI69362.1"/>
    <property type="molecule type" value="Genomic_DNA"/>
</dbReference>
<dbReference type="PANTHER" id="PTHR43030">
    <property type="entry name" value="PHOSPHOENOLPYRUVATE SYNTHASE"/>
    <property type="match status" value="1"/>
</dbReference>
<evidence type="ECO:0000256" key="7">
    <source>
        <dbReference type="ARBA" id="ARBA00022679"/>
    </source>
</evidence>
<evidence type="ECO:0000313" key="16">
    <source>
        <dbReference type="EMBL" id="QHI69362.1"/>
    </source>
</evidence>
<evidence type="ECO:0000256" key="8">
    <source>
        <dbReference type="ARBA" id="ARBA00022723"/>
    </source>
</evidence>
<dbReference type="GO" id="GO:0008986">
    <property type="term" value="F:pyruvate, water dikinase activity"/>
    <property type="evidence" value="ECO:0007669"/>
    <property type="project" value="UniProtKB-EC"/>
</dbReference>
<evidence type="ECO:0000256" key="4">
    <source>
        <dbReference type="ARBA" id="ARBA00007837"/>
    </source>
</evidence>
<evidence type="ECO:0000256" key="1">
    <source>
        <dbReference type="ARBA" id="ARBA00001946"/>
    </source>
</evidence>
<proteinExistence type="inferred from homology"/>
<evidence type="ECO:0000259" key="15">
    <source>
        <dbReference type="Pfam" id="PF01326"/>
    </source>
</evidence>
<sequence>MNSTDATLTTGLPELDKVLKGILIGDNIVWQIDSADEYHELVTPFCRAALTNGSRLIYFRYARHQALVTENEGAEVHELDPEQGFEHFIEQICAVIEEAGPGTFYVFDCLSRLAVDWYSDEMLGNFFMLTCPHLFDMETVAYFALYRNYHTSRAVVPIQNTTQLFVDVYRHRGDLYVRPIKVLHRYSPTMNMLHVRRGESFSLVTSSAVTSEIMTSAKWSGLNSDSSLGFWESSFLQAQELMASGDYRPDLPERGKNLYEKLVRMVVSRDAGMQKLIARYLTLQDILDIRKRMIGTGLIGGKTVGMLLACAIVKGSDTRFVELMEAQDSFFIGSDAFFSFLVSNGIWWVRQNQRDPDKFLEGADEARRRIITGTFSAHIMKQFEEMLDYFGQSPFIVRSSSLLEDNFGNSFAGKYESVFCVNQGPRERRMQDFLAAVKRIYASSMSEQALRYRARRGMLERDEQMALLVMRVSGTMHGRRFYPEIAGVGFSFNPYAWHESIDPQAGVIRLVFGLGTRAVDQADDDHTRIVALNAPDKRPEANFDEVAQYTQRRVDYLDLEANQLVSGYFEDVTGEASGLPLDVYTSIDRSLPRDAPPRRILTFEQLLSKTSFVNDLREILDTIETAYDYPVDIEFTANFMENGEYRINLLQCRPLQAKGSEAINLPEINVPVEDRIVEARGAVVGQSRLGQIGRFIYIVPERYAQLPVNTRYEIARLIGDINRAEKENVPENVMIIGPGRWGTSSPSLGIPVSFCDINTVTILCEIVAMHDTLVPDVSLGTHFLNELVELDMLYLALFPDKGQNYLNTAFFEEAPNRLLDLVPSAGKWADTVRVIDAADVAGRGAIRIVADALGQTVSCHFVPVDS</sequence>
<evidence type="ECO:0000256" key="12">
    <source>
        <dbReference type="ARBA" id="ARBA00022842"/>
    </source>
</evidence>
<name>A0A6P1M5P4_9BACT</name>
<feature type="domain" description="Pyruvate phosphate dikinase AMP/ATP-binding" evidence="15">
    <location>
        <begin position="298"/>
        <end position="661"/>
    </location>
</feature>
<keyword evidence="8" id="KW-0479">Metal-binding</keyword>
<dbReference type="PANTHER" id="PTHR43030:SF1">
    <property type="entry name" value="PHOSPHOENOLPYRUVATE SYNTHASE"/>
    <property type="match status" value="1"/>
</dbReference>
<dbReference type="Proteomes" id="UP000464954">
    <property type="component" value="Chromosome"/>
</dbReference>
<dbReference type="GO" id="GO:0005524">
    <property type="term" value="F:ATP binding"/>
    <property type="evidence" value="ECO:0007669"/>
    <property type="project" value="UniProtKB-KW"/>
</dbReference>
<dbReference type="KEGG" id="taer:GT409_07820"/>
<dbReference type="Gene3D" id="3.30.1490.20">
    <property type="entry name" value="ATP-grasp fold, A domain"/>
    <property type="match status" value="1"/>
</dbReference>
<dbReference type="GO" id="GO:0046872">
    <property type="term" value="F:metal ion binding"/>
    <property type="evidence" value="ECO:0007669"/>
    <property type="project" value="UniProtKB-KW"/>
</dbReference>
<evidence type="ECO:0000256" key="6">
    <source>
        <dbReference type="ARBA" id="ARBA00021623"/>
    </source>
</evidence>
<evidence type="ECO:0000256" key="5">
    <source>
        <dbReference type="ARBA" id="ARBA00011996"/>
    </source>
</evidence>
<keyword evidence="17" id="KW-1185">Reference proteome</keyword>